<proteinExistence type="predicted"/>
<dbReference type="Proteomes" id="UP001597343">
    <property type="component" value="Unassembled WGS sequence"/>
</dbReference>
<comment type="caution">
    <text evidence="1">The sequence shown here is derived from an EMBL/GenBank/DDBJ whole genome shotgun (WGS) entry which is preliminary data.</text>
</comment>
<gene>
    <name evidence="1" type="ORF">ACFSOY_18960</name>
</gene>
<evidence type="ECO:0000313" key="2">
    <source>
        <dbReference type="Proteomes" id="UP001597343"/>
    </source>
</evidence>
<dbReference type="RefSeq" id="WP_386049370.1">
    <property type="nucleotide sequence ID" value="NZ_JBHUIO010000011.1"/>
</dbReference>
<protein>
    <submittedName>
        <fullName evidence="1">Uncharacterized protein</fullName>
    </submittedName>
</protein>
<keyword evidence="2" id="KW-1185">Reference proteome</keyword>
<reference evidence="2" key="1">
    <citation type="journal article" date="2019" name="Int. J. Syst. Evol. Microbiol.">
        <title>The Global Catalogue of Microorganisms (GCM) 10K type strain sequencing project: providing services to taxonomists for standard genome sequencing and annotation.</title>
        <authorList>
            <consortium name="The Broad Institute Genomics Platform"/>
            <consortium name="The Broad Institute Genome Sequencing Center for Infectious Disease"/>
            <person name="Wu L."/>
            <person name="Ma J."/>
        </authorList>
    </citation>
    <scope>NUCLEOTIDE SEQUENCE [LARGE SCALE GENOMIC DNA]</scope>
    <source>
        <strain evidence="2">CGMCC 1.13574</strain>
    </source>
</reference>
<accession>A0ABW5A393</accession>
<organism evidence="1 2">
    <name type="scientific">Tumebacillus lipolyticus</name>
    <dbReference type="NCBI Taxonomy" id="1280370"/>
    <lineage>
        <taxon>Bacteria</taxon>
        <taxon>Bacillati</taxon>
        <taxon>Bacillota</taxon>
        <taxon>Bacilli</taxon>
        <taxon>Bacillales</taxon>
        <taxon>Alicyclobacillaceae</taxon>
        <taxon>Tumebacillus</taxon>
    </lineage>
</organism>
<dbReference type="EMBL" id="JBHUIO010000011">
    <property type="protein sequence ID" value="MFD2172049.1"/>
    <property type="molecule type" value="Genomic_DNA"/>
</dbReference>
<name>A0ABW5A393_9BACL</name>
<evidence type="ECO:0000313" key="1">
    <source>
        <dbReference type="EMBL" id="MFD2172049.1"/>
    </source>
</evidence>
<sequence>MRLAVVHNYLRETENGNVLTLYLSKNSDVEIAEELGRMENPLDDRYLYAYIKRNFPDTPINLVQIVGSDHQIRTLSYMSILAGVRP</sequence>